<evidence type="ECO:0000259" key="2">
    <source>
        <dbReference type="PROSITE" id="PS50911"/>
    </source>
</evidence>
<evidence type="ECO:0000313" key="3">
    <source>
        <dbReference type="EMBL" id="GHO98643.1"/>
    </source>
</evidence>
<protein>
    <recommendedName>
        <fullName evidence="2">Peptidase C51 domain-containing protein</fullName>
    </recommendedName>
</protein>
<dbReference type="InterPro" id="IPR038765">
    <property type="entry name" value="Papain-like_cys_pep_sf"/>
</dbReference>
<name>A0A8J3IQZ4_9CHLR</name>
<dbReference type="Proteomes" id="UP000597444">
    <property type="component" value="Unassembled WGS sequence"/>
</dbReference>
<comment type="caution">
    <text evidence="3">The sequence shown here is derived from an EMBL/GenBank/DDBJ whole genome shotgun (WGS) entry which is preliminary data.</text>
</comment>
<keyword evidence="1" id="KW-0732">Signal</keyword>
<dbReference type="Pfam" id="PF05257">
    <property type="entry name" value="CHAP"/>
    <property type="match status" value="1"/>
</dbReference>
<dbReference type="AlphaFoldDB" id="A0A8J3IQZ4"/>
<dbReference type="PROSITE" id="PS50911">
    <property type="entry name" value="CHAP"/>
    <property type="match status" value="1"/>
</dbReference>
<feature type="signal peptide" evidence="1">
    <location>
        <begin position="1"/>
        <end position="30"/>
    </location>
</feature>
<evidence type="ECO:0000313" key="4">
    <source>
        <dbReference type="Proteomes" id="UP000597444"/>
    </source>
</evidence>
<proteinExistence type="predicted"/>
<accession>A0A8J3IQZ4</accession>
<dbReference type="RefSeq" id="WP_220209349.1">
    <property type="nucleotide sequence ID" value="NZ_BNJK01000002.1"/>
</dbReference>
<sequence>MLKLRKTLATLGLLSCLIGCFLSFSPPASAASAQPHGVHYCQCTEYVNSYYHMSVPGNAYQWKTELPGYGWQQESSGTIRVGDIAVWGTNFSTYGHLAIVNSISGSSAGATITFLGANQDGSRFTSLNCNDVSYWSTPYYWSLAVYFHH</sequence>
<dbReference type="InterPro" id="IPR007921">
    <property type="entry name" value="CHAP_dom"/>
</dbReference>
<dbReference type="Gene3D" id="3.90.1720.10">
    <property type="entry name" value="endopeptidase domain like (from Nostoc punctiforme)"/>
    <property type="match status" value="1"/>
</dbReference>
<dbReference type="EMBL" id="BNJK01000002">
    <property type="protein sequence ID" value="GHO98643.1"/>
    <property type="molecule type" value="Genomic_DNA"/>
</dbReference>
<feature type="chain" id="PRO_5035271254" description="Peptidase C51 domain-containing protein" evidence="1">
    <location>
        <begin position="31"/>
        <end position="149"/>
    </location>
</feature>
<dbReference type="SUPFAM" id="SSF54001">
    <property type="entry name" value="Cysteine proteinases"/>
    <property type="match status" value="1"/>
</dbReference>
<keyword evidence="4" id="KW-1185">Reference proteome</keyword>
<gene>
    <name evidence="3" type="ORF">KSF_086910</name>
</gene>
<evidence type="ECO:0000256" key="1">
    <source>
        <dbReference type="SAM" id="SignalP"/>
    </source>
</evidence>
<organism evidence="3 4">
    <name type="scientific">Reticulibacter mediterranei</name>
    <dbReference type="NCBI Taxonomy" id="2778369"/>
    <lineage>
        <taxon>Bacteria</taxon>
        <taxon>Bacillati</taxon>
        <taxon>Chloroflexota</taxon>
        <taxon>Ktedonobacteria</taxon>
        <taxon>Ktedonobacterales</taxon>
        <taxon>Reticulibacteraceae</taxon>
        <taxon>Reticulibacter</taxon>
    </lineage>
</organism>
<feature type="domain" description="Peptidase C51" evidence="2">
    <location>
        <begin position="18"/>
        <end position="148"/>
    </location>
</feature>
<reference evidence="3" key="1">
    <citation type="submission" date="2020-10" db="EMBL/GenBank/DDBJ databases">
        <title>Taxonomic study of unclassified bacteria belonging to the class Ktedonobacteria.</title>
        <authorList>
            <person name="Yabe S."/>
            <person name="Wang C.M."/>
            <person name="Zheng Y."/>
            <person name="Sakai Y."/>
            <person name="Cavaletti L."/>
            <person name="Monciardini P."/>
            <person name="Donadio S."/>
        </authorList>
    </citation>
    <scope>NUCLEOTIDE SEQUENCE</scope>
    <source>
        <strain evidence="3">ID150040</strain>
    </source>
</reference>